<name>A0A7H1BK81_9ACTN</name>
<keyword evidence="4" id="KW-0547">Nucleotide-binding</keyword>
<dbReference type="SUPFAM" id="SSF56112">
    <property type="entry name" value="Protein kinase-like (PK-like)"/>
    <property type="match status" value="1"/>
</dbReference>
<keyword evidence="2 10" id="KW-0723">Serine/threonine-protein kinase</keyword>
<dbReference type="InterPro" id="IPR008271">
    <property type="entry name" value="Ser/Thr_kinase_AS"/>
</dbReference>
<proteinExistence type="predicted"/>
<evidence type="ECO:0000313" key="11">
    <source>
        <dbReference type="Proteomes" id="UP000516428"/>
    </source>
</evidence>
<dbReference type="PANTHER" id="PTHR43289">
    <property type="entry name" value="MITOGEN-ACTIVATED PROTEIN KINASE KINASE KINASE 20-RELATED"/>
    <property type="match status" value="1"/>
</dbReference>
<dbReference type="FunFam" id="1.10.510.10:FF:000021">
    <property type="entry name" value="Serine/threonine protein kinase"/>
    <property type="match status" value="1"/>
</dbReference>
<evidence type="ECO:0000256" key="7">
    <source>
        <dbReference type="SAM" id="MobiDB-lite"/>
    </source>
</evidence>
<keyword evidence="3" id="KW-0808">Transferase</keyword>
<accession>A0A7H1BK81</accession>
<dbReference type="PROSITE" id="PS00108">
    <property type="entry name" value="PROTEIN_KINASE_ST"/>
    <property type="match status" value="1"/>
</dbReference>
<keyword evidence="8" id="KW-0472">Membrane</keyword>
<evidence type="ECO:0000259" key="9">
    <source>
        <dbReference type="PROSITE" id="PS50011"/>
    </source>
</evidence>
<dbReference type="PANTHER" id="PTHR43289:SF6">
    <property type="entry name" value="SERINE_THREONINE-PROTEIN KINASE NEKL-3"/>
    <property type="match status" value="1"/>
</dbReference>
<feature type="transmembrane region" description="Helical" evidence="8">
    <location>
        <begin position="236"/>
        <end position="255"/>
    </location>
</feature>
<evidence type="ECO:0000256" key="5">
    <source>
        <dbReference type="ARBA" id="ARBA00022777"/>
    </source>
</evidence>
<dbReference type="GO" id="GO:0004674">
    <property type="term" value="F:protein serine/threonine kinase activity"/>
    <property type="evidence" value="ECO:0007669"/>
    <property type="project" value="UniProtKB-KW"/>
</dbReference>
<organism evidence="10 11">
    <name type="scientific">Streptomyces xanthii</name>
    <dbReference type="NCBI Taxonomy" id="2768069"/>
    <lineage>
        <taxon>Bacteria</taxon>
        <taxon>Bacillati</taxon>
        <taxon>Actinomycetota</taxon>
        <taxon>Actinomycetes</taxon>
        <taxon>Kitasatosporales</taxon>
        <taxon>Streptomycetaceae</taxon>
        <taxon>Streptomyces</taxon>
    </lineage>
</organism>
<keyword evidence="8" id="KW-1133">Transmembrane helix</keyword>
<keyword evidence="5 10" id="KW-0418">Kinase</keyword>
<dbReference type="KEGG" id="sxn:IAG42_35825"/>
<dbReference type="InterPro" id="IPR011009">
    <property type="entry name" value="Kinase-like_dom_sf"/>
</dbReference>
<evidence type="ECO:0000256" key="4">
    <source>
        <dbReference type="ARBA" id="ARBA00022741"/>
    </source>
</evidence>
<dbReference type="Gene3D" id="1.10.510.10">
    <property type="entry name" value="Transferase(Phosphotransferase) domain 1"/>
    <property type="match status" value="1"/>
</dbReference>
<protein>
    <recommendedName>
        <fullName evidence="1">non-specific serine/threonine protein kinase</fullName>
        <ecNumber evidence="1">2.7.11.1</ecNumber>
    </recommendedName>
</protein>
<dbReference type="EMBL" id="CP061281">
    <property type="protein sequence ID" value="QNS09136.1"/>
    <property type="molecule type" value="Genomic_DNA"/>
</dbReference>
<dbReference type="Proteomes" id="UP000516428">
    <property type="component" value="Chromosome"/>
</dbReference>
<evidence type="ECO:0000256" key="1">
    <source>
        <dbReference type="ARBA" id="ARBA00012513"/>
    </source>
</evidence>
<feature type="compositionally biased region" description="Basic and acidic residues" evidence="7">
    <location>
        <begin position="169"/>
        <end position="178"/>
    </location>
</feature>
<sequence length="298" mass="32247">MLDGLAASHDAGLIHRDIKPSNVMVTKDGVVKVLDFGIVRTAAADTSPVTRTGAVVGTAHCMSPEQAQGRELDHRSDLYSTGILLFELLCGRRPFDAGAEAALMYHHVHTQPPLLSDMGIAVPEAVQNLVSSALEKDPERRPATARQMRSLALAAAEVASPAHPPLVEQRPRIPDRRPTHPPFLPFPPRQQGQRLRRGGGLSRQASSPHPLATSQDGSPFHACQPLACREPASISSGWGCGLMYMPVLFGLLVGIRHVQATAPNRRRGLAIACISVNGLWAFYHLGTWLFGFPLIRPF</sequence>
<dbReference type="Pfam" id="PF00069">
    <property type="entry name" value="Pkinase"/>
    <property type="match status" value="1"/>
</dbReference>
<dbReference type="SMART" id="SM00220">
    <property type="entry name" value="S_TKc"/>
    <property type="match status" value="1"/>
</dbReference>
<dbReference type="CDD" id="cd14014">
    <property type="entry name" value="STKc_PknB_like"/>
    <property type="match status" value="1"/>
</dbReference>
<dbReference type="PROSITE" id="PS50011">
    <property type="entry name" value="PROTEIN_KINASE_DOM"/>
    <property type="match status" value="1"/>
</dbReference>
<keyword evidence="11" id="KW-1185">Reference proteome</keyword>
<evidence type="ECO:0000256" key="8">
    <source>
        <dbReference type="SAM" id="Phobius"/>
    </source>
</evidence>
<dbReference type="AlphaFoldDB" id="A0A7H1BK81"/>
<feature type="transmembrane region" description="Helical" evidence="8">
    <location>
        <begin position="267"/>
        <end position="290"/>
    </location>
</feature>
<evidence type="ECO:0000256" key="3">
    <source>
        <dbReference type="ARBA" id="ARBA00022679"/>
    </source>
</evidence>
<evidence type="ECO:0000256" key="6">
    <source>
        <dbReference type="ARBA" id="ARBA00022840"/>
    </source>
</evidence>
<gene>
    <name evidence="10" type="ORF">IAG42_35825</name>
</gene>
<feature type="region of interest" description="Disordered" evidence="7">
    <location>
        <begin position="156"/>
        <end position="217"/>
    </location>
</feature>
<feature type="domain" description="Protein kinase" evidence="9">
    <location>
        <begin position="1"/>
        <end position="166"/>
    </location>
</feature>
<evidence type="ECO:0000313" key="10">
    <source>
        <dbReference type="EMBL" id="QNS09136.1"/>
    </source>
</evidence>
<reference evidence="10 11" key="1">
    <citation type="submission" date="2020-09" db="EMBL/GenBank/DDBJ databases">
        <title>A novel species.</title>
        <authorList>
            <person name="Gao J."/>
        </authorList>
    </citation>
    <scope>NUCLEOTIDE SEQUENCE [LARGE SCALE GENOMIC DNA]</scope>
    <source>
        <strain evidence="10 11">CRXT-Y-14</strain>
    </source>
</reference>
<keyword evidence="6" id="KW-0067">ATP-binding</keyword>
<dbReference type="InterPro" id="IPR000719">
    <property type="entry name" value="Prot_kinase_dom"/>
</dbReference>
<dbReference type="EC" id="2.7.11.1" evidence="1"/>
<dbReference type="GO" id="GO:0005524">
    <property type="term" value="F:ATP binding"/>
    <property type="evidence" value="ECO:0007669"/>
    <property type="project" value="UniProtKB-KW"/>
</dbReference>
<keyword evidence="8" id="KW-0812">Transmembrane</keyword>
<evidence type="ECO:0000256" key="2">
    <source>
        <dbReference type="ARBA" id="ARBA00022527"/>
    </source>
</evidence>